<accession>A0ABU9AR29</accession>
<keyword evidence="3" id="KW-1185">Reference proteome</keyword>
<comment type="caution">
    <text evidence="2">The sequence shown here is derived from an EMBL/GenBank/DDBJ whole genome shotgun (WGS) entry which is preliminary data.</text>
</comment>
<evidence type="ECO:0000256" key="1">
    <source>
        <dbReference type="SAM" id="MobiDB-lite"/>
    </source>
</evidence>
<name>A0ABU9AR29_9BACT</name>
<dbReference type="Proteomes" id="UP001371305">
    <property type="component" value="Unassembled WGS sequence"/>
</dbReference>
<protein>
    <recommendedName>
        <fullName evidence="4">HEAT repeat domain-containing protein</fullName>
    </recommendedName>
</protein>
<organism evidence="2 3">
    <name type="scientific">Luteolibacter soli</name>
    <dbReference type="NCBI Taxonomy" id="3135280"/>
    <lineage>
        <taxon>Bacteria</taxon>
        <taxon>Pseudomonadati</taxon>
        <taxon>Verrucomicrobiota</taxon>
        <taxon>Verrucomicrobiia</taxon>
        <taxon>Verrucomicrobiales</taxon>
        <taxon>Verrucomicrobiaceae</taxon>
        <taxon>Luteolibacter</taxon>
    </lineage>
</organism>
<reference evidence="2 3" key="1">
    <citation type="submission" date="2024-04" db="EMBL/GenBank/DDBJ databases">
        <title>Luteolibacter sp. isolated from soil.</title>
        <authorList>
            <person name="An J."/>
        </authorList>
    </citation>
    <scope>NUCLEOTIDE SEQUENCE [LARGE SCALE GENOMIC DNA]</scope>
    <source>
        <strain evidence="2 3">Y139</strain>
    </source>
</reference>
<evidence type="ECO:0000313" key="3">
    <source>
        <dbReference type="Proteomes" id="UP001371305"/>
    </source>
</evidence>
<evidence type="ECO:0008006" key="4">
    <source>
        <dbReference type="Google" id="ProtNLM"/>
    </source>
</evidence>
<feature type="region of interest" description="Disordered" evidence="1">
    <location>
        <begin position="46"/>
        <end position="68"/>
    </location>
</feature>
<gene>
    <name evidence="2" type="ORF">WKV53_06690</name>
</gene>
<dbReference type="EMBL" id="JBBUKT010000002">
    <property type="protein sequence ID" value="MEK7950173.1"/>
    <property type="molecule type" value="Genomic_DNA"/>
</dbReference>
<proteinExistence type="predicted"/>
<dbReference type="RefSeq" id="WP_341403595.1">
    <property type="nucleotide sequence ID" value="NZ_JBBUKT010000002.1"/>
</dbReference>
<sequence>MKPKFTLLFGLIALGGLALIAVQRREILSLRAEAVGLEAKLPTLSHHRPANPEVADASPSPVEAEPVAGSGINWDEALLIVKGSSRSVADGIILQKQIAALSPEGFLKALDELDARELPEDSKMNLARLFLGGLVKANPRLAVERLGKYADLDHQMAPRLGAAMEAWVKQDSGAALAWLDRWVASNPVYDRALSRISPGRVVYESAVIKVMLSQKPDLLAARVSAMPREEAVRLLTTVGWDGPEAGEQFTYAELVRKTLPEAEGSQVLGSKAKLLAQSSLEEASGYLDRIHPTGEELKVCLSGVVESRMESKASDPDLGNEIKTVREWVTARNPAQADTLTGVAFGHALNGRDLDFDEVAPVVMQFHDAAGNDEILHAFLKNGGCCHGSKSLELAAKIADPAIREEVVRHINNHH</sequence>
<evidence type="ECO:0000313" key="2">
    <source>
        <dbReference type="EMBL" id="MEK7950173.1"/>
    </source>
</evidence>